<organism evidence="8">
    <name type="scientific">hydrothermal vent metagenome</name>
    <dbReference type="NCBI Taxonomy" id="652676"/>
    <lineage>
        <taxon>unclassified sequences</taxon>
        <taxon>metagenomes</taxon>
        <taxon>ecological metagenomes</taxon>
    </lineage>
</organism>
<dbReference type="InterPro" id="IPR023753">
    <property type="entry name" value="FAD/NAD-binding_dom"/>
</dbReference>
<evidence type="ECO:0000259" key="6">
    <source>
        <dbReference type="Pfam" id="PF02852"/>
    </source>
</evidence>
<dbReference type="Pfam" id="PF07992">
    <property type="entry name" value="Pyr_redox_2"/>
    <property type="match status" value="1"/>
</dbReference>
<dbReference type="InterPro" id="IPR036188">
    <property type="entry name" value="FAD/NAD-bd_sf"/>
</dbReference>
<evidence type="ECO:0000256" key="5">
    <source>
        <dbReference type="ARBA" id="ARBA00023002"/>
    </source>
</evidence>
<comment type="cofactor">
    <cofactor evidence="1">
        <name>FAD</name>
        <dbReference type="ChEBI" id="CHEBI:57692"/>
    </cofactor>
</comment>
<dbReference type="GO" id="GO:0016152">
    <property type="term" value="F:mercury (II) reductase (NADP+) activity"/>
    <property type="evidence" value="ECO:0007669"/>
    <property type="project" value="UniProtKB-EC"/>
</dbReference>
<reference evidence="8" key="1">
    <citation type="submission" date="2018-06" db="EMBL/GenBank/DDBJ databases">
        <authorList>
            <person name="Zhirakovskaya E."/>
        </authorList>
    </citation>
    <scope>NUCLEOTIDE SEQUENCE</scope>
</reference>
<evidence type="ECO:0000256" key="1">
    <source>
        <dbReference type="ARBA" id="ARBA00001974"/>
    </source>
</evidence>
<dbReference type="Gene3D" id="3.30.390.30">
    <property type="match status" value="1"/>
</dbReference>
<dbReference type="Pfam" id="PF02852">
    <property type="entry name" value="Pyr_redox_dim"/>
    <property type="match status" value="1"/>
</dbReference>
<dbReference type="PANTHER" id="PTHR43014:SF2">
    <property type="entry name" value="MERCURIC REDUCTASE"/>
    <property type="match status" value="1"/>
</dbReference>
<keyword evidence="4" id="KW-0274">FAD</keyword>
<dbReference type="EC" id="1.16.1.1" evidence="8"/>
<proteinExistence type="inferred from homology"/>
<evidence type="ECO:0000313" key="8">
    <source>
        <dbReference type="EMBL" id="VAW42737.1"/>
    </source>
</evidence>
<protein>
    <submittedName>
        <fullName evidence="8">Mercuric ion reductase</fullName>
        <ecNumber evidence="8">1.16.1.1</ecNumber>
    </submittedName>
</protein>
<feature type="domain" description="FAD/NAD(P)-binding" evidence="7">
    <location>
        <begin position="16"/>
        <end position="89"/>
    </location>
</feature>
<dbReference type="InterPro" id="IPR004099">
    <property type="entry name" value="Pyr_nucl-diS_OxRdtase_dimer"/>
</dbReference>
<evidence type="ECO:0000256" key="4">
    <source>
        <dbReference type="ARBA" id="ARBA00022827"/>
    </source>
</evidence>
<gene>
    <name evidence="8" type="ORF">MNBD_CHLOROFLEXI01-2571</name>
</gene>
<dbReference type="AlphaFoldDB" id="A0A3B0VWD4"/>
<dbReference type="GO" id="GO:0003955">
    <property type="term" value="F:NAD(P)H dehydrogenase (quinone) activity"/>
    <property type="evidence" value="ECO:0007669"/>
    <property type="project" value="TreeGrafter"/>
</dbReference>
<keyword evidence="3" id="KW-0285">Flavoprotein</keyword>
<keyword evidence="5 8" id="KW-0560">Oxidoreductase</keyword>
<feature type="domain" description="Pyridine nucleotide-disulphide oxidoreductase dimerisation" evidence="6">
    <location>
        <begin position="110"/>
        <end position="211"/>
    </location>
</feature>
<name>A0A3B0VWD4_9ZZZZ</name>
<dbReference type="PRINTS" id="PR00368">
    <property type="entry name" value="FADPNR"/>
</dbReference>
<evidence type="ECO:0000256" key="2">
    <source>
        <dbReference type="ARBA" id="ARBA00007532"/>
    </source>
</evidence>
<dbReference type="Gene3D" id="3.50.50.60">
    <property type="entry name" value="FAD/NAD(P)-binding domain"/>
    <property type="match status" value="2"/>
</dbReference>
<evidence type="ECO:0000256" key="3">
    <source>
        <dbReference type="ARBA" id="ARBA00022630"/>
    </source>
</evidence>
<dbReference type="PANTHER" id="PTHR43014">
    <property type="entry name" value="MERCURIC REDUCTASE"/>
    <property type="match status" value="1"/>
</dbReference>
<dbReference type="InterPro" id="IPR016156">
    <property type="entry name" value="FAD/NAD-linked_Rdtase_dimer_sf"/>
</dbReference>
<feature type="non-terminal residue" evidence="8">
    <location>
        <position position="1"/>
    </location>
</feature>
<dbReference type="EMBL" id="UOEU01000945">
    <property type="protein sequence ID" value="VAW42737.1"/>
    <property type="molecule type" value="Genomic_DNA"/>
</dbReference>
<comment type="similarity">
    <text evidence="2">Belongs to the class-I pyridine nucleotide-disulfide oxidoreductase family.</text>
</comment>
<evidence type="ECO:0000259" key="7">
    <source>
        <dbReference type="Pfam" id="PF07992"/>
    </source>
</evidence>
<dbReference type="PRINTS" id="PR00411">
    <property type="entry name" value="PNDRDTASEI"/>
</dbReference>
<dbReference type="SUPFAM" id="SSF51905">
    <property type="entry name" value="FAD/NAD(P)-binding domain"/>
    <property type="match status" value="1"/>
</dbReference>
<sequence length="240" mass="25718">AVSHTHNNFQLSVANQTIGKTETIQGDMLLVATGRRPNVAGLDLEMAGVAYSSKGIQVDDTLTTNVAHIFAAGDCIGGAQFTHLAGWQAFTAVRNGLLPGKSKGMPKVLPYTIFTEPEVAQVGLTAVSAQRPFGEGVTVLKRNLDRLDRAVVDQAQRGFIKIVVDENGRILGATIVAPRAGEMISEISLAMQHNIKLRGLADAMRPYPTYSMGTQLLAASQATDDFLDSTVGRLLLRFLK</sequence>
<dbReference type="GO" id="GO:0050660">
    <property type="term" value="F:flavin adenine dinucleotide binding"/>
    <property type="evidence" value="ECO:0007669"/>
    <property type="project" value="TreeGrafter"/>
</dbReference>
<dbReference type="FunFam" id="3.30.390.30:FF:000001">
    <property type="entry name" value="Dihydrolipoyl dehydrogenase"/>
    <property type="match status" value="1"/>
</dbReference>
<dbReference type="SUPFAM" id="SSF55424">
    <property type="entry name" value="FAD/NAD-linked reductases, dimerisation (C-terminal) domain"/>
    <property type="match status" value="1"/>
</dbReference>
<accession>A0A3B0VWD4</accession>